<sequence>MNYSFFKKIIGILLLMLSFSCSSDLDFEQANQLNVKPVFTTNLAYFPLEANQFVVNGVEQSAFSYIANVNFFDKGIVKEDLVKAELYFRVKNTINRVYTYNITFLDVNKAPIYNINMNIPAYNGTEIVVEKTEIFDSSNIDILNNTNQIIFSILMFPGPPLTAASPGRIELSSSITAYFDVK</sequence>
<keyword evidence="3" id="KW-1185">Reference proteome</keyword>
<dbReference type="EMBL" id="QCZH01000006">
    <property type="protein sequence ID" value="PWA09590.1"/>
    <property type="molecule type" value="Genomic_DNA"/>
</dbReference>
<dbReference type="OrthoDB" id="1448832at2"/>
<proteinExistence type="predicted"/>
<dbReference type="AlphaFoldDB" id="A0A2U1JWJ8"/>
<feature type="chain" id="PRO_5015409469" evidence="1">
    <location>
        <begin position="24"/>
        <end position="182"/>
    </location>
</feature>
<comment type="caution">
    <text evidence="2">The sequence shown here is derived from an EMBL/GenBank/DDBJ whole genome shotgun (WGS) entry which is preliminary data.</text>
</comment>
<reference evidence="2 3" key="1">
    <citation type="submission" date="2018-04" db="EMBL/GenBank/DDBJ databases">
        <title>Flavobacterium sp. nov., isolated from glacier ice.</title>
        <authorList>
            <person name="Liu Q."/>
            <person name="Xin Y.-H."/>
        </authorList>
    </citation>
    <scope>NUCLEOTIDE SEQUENCE [LARGE SCALE GENOMIC DNA]</scope>
    <source>
        <strain evidence="2 3">LB2P30</strain>
    </source>
</reference>
<keyword evidence="1" id="KW-0732">Signal</keyword>
<dbReference type="Proteomes" id="UP000245618">
    <property type="component" value="Unassembled WGS sequence"/>
</dbReference>
<dbReference type="PROSITE" id="PS51257">
    <property type="entry name" value="PROKAR_LIPOPROTEIN"/>
    <property type="match status" value="1"/>
</dbReference>
<organism evidence="2 3">
    <name type="scientific">Flavobacterium laiguense</name>
    <dbReference type="NCBI Taxonomy" id="2169409"/>
    <lineage>
        <taxon>Bacteria</taxon>
        <taxon>Pseudomonadati</taxon>
        <taxon>Bacteroidota</taxon>
        <taxon>Flavobacteriia</taxon>
        <taxon>Flavobacteriales</taxon>
        <taxon>Flavobacteriaceae</taxon>
        <taxon>Flavobacterium</taxon>
    </lineage>
</organism>
<accession>A0A2U1JWJ8</accession>
<protein>
    <submittedName>
        <fullName evidence="2">Uncharacterized protein</fullName>
    </submittedName>
</protein>
<name>A0A2U1JWJ8_9FLAO</name>
<evidence type="ECO:0000313" key="3">
    <source>
        <dbReference type="Proteomes" id="UP000245618"/>
    </source>
</evidence>
<gene>
    <name evidence="2" type="ORF">DB891_07880</name>
</gene>
<evidence type="ECO:0000256" key="1">
    <source>
        <dbReference type="SAM" id="SignalP"/>
    </source>
</evidence>
<evidence type="ECO:0000313" key="2">
    <source>
        <dbReference type="EMBL" id="PWA09590.1"/>
    </source>
</evidence>
<dbReference type="RefSeq" id="WP_116762290.1">
    <property type="nucleotide sequence ID" value="NZ_QCZH01000006.1"/>
</dbReference>
<feature type="signal peptide" evidence="1">
    <location>
        <begin position="1"/>
        <end position="23"/>
    </location>
</feature>